<dbReference type="EMBL" id="JAATJN010000001">
    <property type="protein sequence ID" value="NJC55199.1"/>
    <property type="molecule type" value="Genomic_DNA"/>
</dbReference>
<dbReference type="Pfam" id="PF00293">
    <property type="entry name" value="NUDIX"/>
    <property type="match status" value="1"/>
</dbReference>
<dbReference type="PROSITE" id="PS00893">
    <property type="entry name" value="NUDIX_BOX"/>
    <property type="match status" value="1"/>
</dbReference>
<keyword evidence="1" id="KW-0378">Hydrolase</keyword>
<feature type="domain" description="Nudix hydrolase" evidence="2">
    <location>
        <begin position="4"/>
        <end position="103"/>
    </location>
</feature>
<gene>
    <name evidence="3" type="ORF">BKA07_000234</name>
</gene>
<protein>
    <submittedName>
        <fullName evidence="3">8-oxo-dGTP pyrophosphatase MutT (NUDIX family)</fullName>
    </submittedName>
</protein>
<evidence type="ECO:0000313" key="3">
    <source>
        <dbReference type="EMBL" id="NJC55199.1"/>
    </source>
</evidence>
<dbReference type="RefSeq" id="WP_167949268.1">
    <property type="nucleotide sequence ID" value="NZ_BAAAPQ010000026.1"/>
</dbReference>
<name>A0A846RNB0_9MICO</name>
<dbReference type="InterPro" id="IPR020084">
    <property type="entry name" value="NUDIX_hydrolase_CS"/>
</dbReference>
<organism evidence="3 4">
    <name type="scientific">Brevibacterium marinum</name>
    <dbReference type="NCBI Taxonomy" id="418643"/>
    <lineage>
        <taxon>Bacteria</taxon>
        <taxon>Bacillati</taxon>
        <taxon>Actinomycetota</taxon>
        <taxon>Actinomycetes</taxon>
        <taxon>Micrococcales</taxon>
        <taxon>Brevibacteriaceae</taxon>
        <taxon>Brevibacterium</taxon>
    </lineage>
</organism>
<dbReference type="SUPFAM" id="SSF55811">
    <property type="entry name" value="Nudix"/>
    <property type="match status" value="1"/>
</dbReference>
<dbReference type="GO" id="GO:0016787">
    <property type="term" value="F:hydrolase activity"/>
    <property type="evidence" value="ECO:0007669"/>
    <property type="project" value="UniProtKB-KW"/>
</dbReference>
<sequence length="103" mass="11601">MPNLTRVAVRIVLLDSESRVLLFEGRDLSDAQDSIRFWFTAGGGSDANETPPETADRELLEETGMSGIDLVGPFHRREFDLLNHGEPQHQVEHFLPRGLMIQT</sequence>
<dbReference type="Gene3D" id="3.90.79.10">
    <property type="entry name" value="Nucleoside Triphosphate Pyrophosphohydrolase"/>
    <property type="match status" value="1"/>
</dbReference>
<dbReference type="Proteomes" id="UP000576792">
    <property type="component" value="Unassembled WGS sequence"/>
</dbReference>
<dbReference type="InterPro" id="IPR000086">
    <property type="entry name" value="NUDIX_hydrolase_dom"/>
</dbReference>
<evidence type="ECO:0000313" key="4">
    <source>
        <dbReference type="Proteomes" id="UP000576792"/>
    </source>
</evidence>
<dbReference type="PROSITE" id="PS51462">
    <property type="entry name" value="NUDIX"/>
    <property type="match status" value="1"/>
</dbReference>
<comment type="caution">
    <text evidence="3">The sequence shown here is derived from an EMBL/GenBank/DDBJ whole genome shotgun (WGS) entry which is preliminary data.</text>
</comment>
<accession>A0A846RNB0</accession>
<keyword evidence="4" id="KW-1185">Reference proteome</keyword>
<reference evidence="3 4" key="1">
    <citation type="submission" date="2020-03" db="EMBL/GenBank/DDBJ databases">
        <title>Sequencing the genomes of 1000 actinobacteria strains.</title>
        <authorList>
            <person name="Klenk H.-P."/>
        </authorList>
    </citation>
    <scope>NUCLEOTIDE SEQUENCE [LARGE SCALE GENOMIC DNA]</scope>
    <source>
        <strain evidence="3 4">DSM 18964</strain>
    </source>
</reference>
<evidence type="ECO:0000256" key="1">
    <source>
        <dbReference type="ARBA" id="ARBA00022801"/>
    </source>
</evidence>
<evidence type="ECO:0000259" key="2">
    <source>
        <dbReference type="PROSITE" id="PS51462"/>
    </source>
</evidence>
<dbReference type="AlphaFoldDB" id="A0A846RNB0"/>
<proteinExistence type="predicted"/>
<dbReference type="InterPro" id="IPR015797">
    <property type="entry name" value="NUDIX_hydrolase-like_dom_sf"/>
</dbReference>